<name>A0A432MQ40_9BACT</name>
<dbReference type="SUPFAM" id="SSF51905">
    <property type="entry name" value="FAD/NAD(P)-binding domain"/>
    <property type="match status" value="1"/>
</dbReference>
<dbReference type="GO" id="GO:0016491">
    <property type="term" value="F:oxidoreductase activity"/>
    <property type="evidence" value="ECO:0007669"/>
    <property type="project" value="UniProtKB-KW"/>
</dbReference>
<dbReference type="AlphaFoldDB" id="A0A432MQ40"/>
<evidence type="ECO:0000259" key="5">
    <source>
        <dbReference type="Pfam" id="PF01266"/>
    </source>
</evidence>
<reference evidence="6 7" key="2">
    <citation type="submission" date="2019-01" db="EMBL/GenBank/DDBJ databases">
        <title>Tautonia sociabilis, a novel thermotolerant planctomycete of Isosphaeraceae family, isolated from a 4000 m deep subterranean habitat.</title>
        <authorList>
            <person name="Kovaleva O.L."/>
            <person name="Elcheninov A.G."/>
            <person name="Van Heerden E."/>
            <person name="Toshchakov S.V."/>
            <person name="Novikov A."/>
            <person name="Bonch-Osmolovskaya E.A."/>
            <person name="Kublanov I.V."/>
        </authorList>
    </citation>
    <scope>NUCLEOTIDE SEQUENCE [LARGE SCALE GENOMIC DNA]</scope>
    <source>
        <strain evidence="6 7">GM2012</strain>
    </source>
</reference>
<proteinExistence type="inferred from homology"/>
<dbReference type="RefSeq" id="WP_126723920.1">
    <property type="nucleotide sequence ID" value="NZ_RYZH01000004.1"/>
</dbReference>
<dbReference type="InterPro" id="IPR036188">
    <property type="entry name" value="FAD/NAD-bd_sf"/>
</dbReference>
<dbReference type="Gene3D" id="3.50.50.60">
    <property type="entry name" value="FAD/NAD(P)-binding domain"/>
    <property type="match status" value="1"/>
</dbReference>
<evidence type="ECO:0000256" key="4">
    <source>
        <dbReference type="ARBA" id="ARBA00023002"/>
    </source>
</evidence>
<comment type="caution">
    <text evidence="6">The sequence shown here is derived from an EMBL/GenBank/DDBJ whole genome shotgun (WGS) entry which is preliminary data.</text>
</comment>
<organism evidence="6 7">
    <name type="scientific">Tautonia sociabilis</name>
    <dbReference type="NCBI Taxonomy" id="2080755"/>
    <lineage>
        <taxon>Bacteria</taxon>
        <taxon>Pseudomonadati</taxon>
        <taxon>Planctomycetota</taxon>
        <taxon>Planctomycetia</taxon>
        <taxon>Isosphaerales</taxon>
        <taxon>Isosphaeraceae</taxon>
        <taxon>Tautonia</taxon>
    </lineage>
</organism>
<keyword evidence="4" id="KW-0560">Oxidoreductase</keyword>
<keyword evidence="3" id="KW-0285">Flavoprotein</keyword>
<comment type="cofactor">
    <cofactor evidence="1">
        <name>FAD</name>
        <dbReference type="ChEBI" id="CHEBI:57692"/>
    </cofactor>
</comment>
<dbReference type="NCBIfam" id="TIGR03364">
    <property type="entry name" value="HpnW_proposed"/>
    <property type="match status" value="1"/>
</dbReference>
<protein>
    <submittedName>
        <fullName evidence="6">TIGR03364 family FAD-dependent oxidoreductase</fullName>
    </submittedName>
</protein>
<evidence type="ECO:0000256" key="2">
    <source>
        <dbReference type="ARBA" id="ARBA00009410"/>
    </source>
</evidence>
<dbReference type="PANTHER" id="PTHR13847:SF286">
    <property type="entry name" value="D-AMINO ACID DEHYDROGENASE"/>
    <property type="match status" value="1"/>
</dbReference>
<feature type="domain" description="FAD dependent oxidoreductase" evidence="5">
    <location>
        <begin position="14"/>
        <end position="378"/>
    </location>
</feature>
<dbReference type="Pfam" id="PF01266">
    <property type="entry name" value="DAO"/>
    <property type="match status" value="1"/>
</dbReference>
<dbReference type="Gene3D" id="3.30.9.10">
    <property type="entry name" value="D-Amino Acid Oxidase, subunit A, domain 2"/>
    <property type="match status" value="1"/>
</dbReference>
<comment type="similarity">
    <text evidence="2">Belongs to the DadA oxidoreductase family.</text>
</comment>
<keyword evidence="7" id="KW-1185">Reference proteome</keyword>
<evidence type="ECO:0000256" key="3">
    <source>
        <dbReference type="ARBA" id="ARBA00022630"/>
    </source>
</evidence>
<gene>
    <name evidence="6" type="ORF">TsocGM_03455</name>
</gene>
<dbReference type="Proteomes" id="UP000280296">
    <property type="component" value="Unassembled WGS sequence"/>
</dbReference>
<dbReference type="GO" id="GO:0005737">
    <property type="term" value="C:cytoplasm"/>
    <property type="evidence" value="ECO:0007669"/>
    <property type="project" value="TreeGrafter"/>
</dbReference>
<evidence type="ECO:0000256" key="1">
    <source>
        <dbReference type="ARBA" id="ARBA00001974"/>
    </source>
</evidence>
<evidence type="ECO:0000313" key="6">
    <source>
        <dbReference type="EMBL" id="RUL89185.1"/>
    </source>
</evidence>
<dbReference type="InterPro" id="IPR017741">
    <property type="entry name" value="FAD-dependent_OxRdtase_HpnW"/>
</dbReference>
<evidence type="ECO:0000313" key="7">
    <source>
        <dbReference type="Proteomes" id="UP000280296"/>
    </source>
</evidence>
<dbReference type="OrthoDB" id="9799943at2"/>
<dbReference type="InterPro" id="IPR006076">
    <property type="entry name" value="FAD-dep_OxRdtase"/>
</dbReference>
<dbReference type="EMBL" id="RYZH01000004">
    <property type="protein sequence ID" value="RUL89185.1"/>
    <property type="molecule type" value="Genomic_DNA"/>
</dbReference>
<sequence>MIAPLPRNGPVEEVGVVGAGIVGLAYALSAARRGHRVTVFERSPFASGASIRNFGMVWPVGQPAGEPLAVALRSRGIWLELAEEAGLWVLPCGSIHLAHREDELAVLEEFAALAPGLGYSCELLSPGEVCSRSPAANPDGLLGGLFSPTELCIDPRAALRALPGFLARRFDVRFHFDTTIIAVEPGRALAAGGRSWAFDRIIVCGGADFETLFPELLRSSGLRRCKLQMLRTVPQPDGWRLGPHLAGGLTLRHYANFSPCPSVPELARRIAEETPELDAYGIHVMAAQNDLGEVVLGDSHEYDDAIEPFDKALIDDLILRELRRILLLPDWTIAGRWHGIYPKPPSGAMPFEAEPMPRVFVRNGVGGTGMTMSFGLAERSWESWS</sequence>
<accession>A0A432MQ40</accession>
<reference evidence="6 7" key="1">
    <citation type="submission" date="2018-12" db="EMBL/GenBank/DDBJ databases">
        <authorList>
            <person name="Toschakov S.V."/>
        </authorList>
    </citation>
    <scope>NUCLEOTIDE SEQUENCE [LARGE SCALE GENOMIC DNA]</scope>
    <source>
        <strain evidence="6 7">GM2012</strain>
    </source>
</reference>
<dbReference type="PANTHER" id="PTHR13847">
    <property type="entry name" value="SARCOSINE DEHYDROGENASE-RELATED"/>
    <property type="match status" value="1"/>
</dbReference>